<reference evidence="4 5" key="1">
    <citation type="submission" date="2024-12" db="EMBL/GenBank/DDBJ databases">
        <title>The unique morphological basis and parallel evolutionary history of personate flowers in Penstemon.</title>
        <authorList>
            <person name="Depatie T.H."/>
            <person name="Wessinger C.A."/>
        </authorList>
    </citation>
    <scope>NUCLEOTIDE SEQUENCE [LARGE SCALE GENOMIC DNA]</scope>
    <source>
        <strain evidence="4">WTNN_2</strain>
        <tissue evidence="4">Leaf</tissue>
    </source>
</reference>
<feature type="transmembrane region" description="Helical" evidence="2">
    <location>
        <begin position="530"/>
        <end position="553"/>
    </location>
</feature>
<dbReference type="PROSITE" id="PS01133">
    <property type="entry name" value="UPF0017"/>
    <property type="match status" value="2"/>
</dbReference>
<dbReference type="InterPro" id="IPR000952">
    <property type="entry name" value="AB_hydrolase_4_CS"/>
</dbReference>
<dbReference type="Gene3D" id="3.40.50.1820">
    <property type="entry name" value="alpha/beta hydrolase"/>
    <property type="match status" value="2"/>
</dbReference>
<evidence type="ECO:0000313" key="4">
    <source>
        <dbReference type="EMBL" id="KAL3845600.1"/>
    </source>
</evidence>
<dbReference type="AlphaFoldDB" id="A0ABD3U8E7"/>
<feature type="domain" description="AB hydrolase-1" evidence="3">
    <location>
        <begin position="156"/>
        <end position="397"/>
    </location>
</feature>
<dbReference type="PANTHER" id="PTHR10794">
    <property type="entry name" value="ABHYDROLASE DOMAIN-CONTAINING PROTEIN"/>
    <property type="match status" value="1"/>
</dbReference>
<dbReference type="SUPFAM" id="SSF53474">
    <property type="entry name" value="alpha/beta-Hydrolases"/>
    <property type="match status" value="2"/>
</dbReference>
<gene>
    <name evidence="4" type="ORF">ACJIZ3_003003</name>
</gene>
<keyword evidence="2" id="KW-0472">Membrane</keyword>
<dbReference type="PANTHER" id="PTHR10794:SF63">
    <property type="entry name" value="ALPHA_BETA HYDROLASE 1, ISOFORM A"/>
    <property type="match status" value="1"/>
</dbReference>
<evidence type="ECO:0000313" key="5">
    <source>
        <dbReference type="Proteomes" id="UP001634393"/>
    </source>
</evidence>
<dbReference type="Pfam" id="PF00561">
    <property type="entry name" value="Abhydrolase_1"/>
    <property type="match status" value="2"/>
</dbReference>
<feature type="domain" description="AB hydrolase-1" evidence="3">
    <location>
        <begin position="750"/>
        <end position="863"/>
    </location>
</feature>
<evidence type="ECO:0000256" key="2">
    <source>
        <dbReference type="SAM" id="Phobius"/>
    </source>
</evidence>
<keyword evidence="5" id="KW-1185">Reference proteome</keyword>
<protein>
    <recommendedName>
        <fullName evidence="3">AB hydrolase-1 domain-containing protein</fullName>
    </recommendedName>
</protein>
<dbReference type="EMBL" id="JBJXBP010000002">
    <property type="protein sequence ID" value="KAL3845600.1"/>
    <property type="molecule type" value="Genomic_DNA"/>
</dbReference>
<organism evidence="4 5">
    <name type="scientific">Penstemon smallii</name>
    <dbReference type="NCBI Taxonomy" id="265156"/>
    <lineage>
        <taxon>Eukaryota</taxon>
        <taxon>Viridiplantae</taxon>
        <taxon>Streptophyta</taxon>
        <taxon>Embryophyta</taxon>
        <taxon>Tracheophyta</taxon>
        <taxon>Spermatophyta</taxon>
        <taxon>Magnoliopsida</taxon>
        <taxon>eudicotyledons</taxon>
        <taxon>Gunneridae</taxon>
        <taxon>Pentapetalae</taxon>
        <taxon>asterids</taxon>
        <taxon>lamiids</taxon>
        <taxon>Lamiales</taxon>
        <taxon>Plantaginaceae</taxon>
        <taxon>Cheloneae</taxon>
        <taxon>Penstemon</taxon>
    </lineage>
</organism>
<dbReference type="Proteomes" id="UP001634393">
    <property type="component" value="Unassembled WGS sequence"/>
</dbReference>
<proteinExistence type="inferred from homology"/>
<comment type="similarity">
    <text evidence="1">Belongs to the AB hydrolase superfamily. AB hydrolase 4 family.</text>
</comment>
<sequence length="1130" mass="125517">MDCCEAILETPAITYKLIFKAAIAIPLWHYLVGILFVCIVLLYNFLEIHFFQDLFTGFRGCPISLTYNPSSEIYHGVVSKCKTLHGRYLVTPWLSSPHLQTSFINFFGRPPVFTYRRQMFHASDGGTFALDWLMHSDVSGVAVHNNHSIDKDDTTPIVVIIPGLTSDSASHYMKHLVFNTAKHGWNVVVSNHRGLGGVSVTTDCFYNAGWTVDLREVLNYLHQQYPAAPLLIVGTSIGANVLVKYLGEDGENVPIAGAVAICSPWDLLIGSRFIARRLVQKFYDRALTIGLQGYAKLHETRYSRLANWEGITKSRSIRDFDTHATCLVGNYETVDTYYRRCSSSSFVGKVSVPLLCISALDDPVCTSEAIPWDECRANKNVVLATTQHGGHLAFFEGITGSSLWWVRAVNEFLEALLSSSFMHVQKQEESVGPHSAEIQSSIDQGPYLNVADGMVAAMGNERTDGAINTTSEEHNDHDSNKIVPVTENKDERKSDIIATDAAKNDGGGAKGSSLVQRTLHQLSRQNNKSIWLLAYIAFISSWPVVGAALGFLFRRKFKKVIPRKKGKAKRPKTNRPIDSSIFCLKIKSLFSMDCCEAILEMPAMTYKLLFKTAIAIPLWHYFLGVLFVCIVLLYNFLEIHFLQDLFTGFPGCPVFLTHNPSSEIYHGVVSKCKTLHGRYLVTPWLSSPHFQTSFIHFFGRPPMFTYRRQMFHASDGGTFALDWLMHSDVSGVATQNNHSIAKDDTTPIAVMIPGLTSDSANPYMKHLVFNTAKHGWNVVVINHRGLGGVSVTSDCFNNGGWTEDVREVVNCLHQEYSAARLFIVGTSIGANVLVKYLGEDGENVPVAGAVAICSPWDLLLYNRALTSGLQGYAKLHETRYSRLANWEGITKSRSIRDFDTHATCLVGNYENADTYYRRCSSSSFIGKVSVPLLCINSLDDPVCSVEAIPWDECRANKNIVLATTQHGGHLAFFEGITGSSLWWVRAVNEFLEALLSSSFMHVQKKKESIGPHSAEIQSSSIDQGPYLNVADEMVAGMGKERTDSAINTTSEEHNEIGIDVDAVRNSEVSADAKGPSPLQRTLYQLSRQNKKSIWLLAYIALISSWPVVGVALGFLFKRKFKRALPGIGRK</sequence>
<keyword evidence="2" id="KW-1133">Transmembrane helix</keyword>
<dbReference type="GO" id="GO:0016787">
    <property type="term" value="F:hydrolase activity"/>
    <property type="evidence" value="ECO:0007669"/>
    <property type="project" value="UniProtKB-ARBA"/>
</dbReference>
<feature type="transmembrane region" description="Helical" evidence="2">
    <location>
        <begin position="1093"/>
        <end position="1116"/>
    </location>
</feature>
<dbReference type="InterPro" id="IPR050960">
    <property type="entry name" value="AB_hydrolase_4_sf"/>
</dbReference>
<evidence type="ECO:0000259" key="3">
    <source>
        <dbReference type="Pfam" id="PF00561"/>
    </source>
</evidence>
<feature type="transmembrane region" description="Helical" evidence="2">
    <location>
        <begin position="27"/>
        <end position="46"/>
    </location>
</feature>
<dbReference type="FunFam" id="3.40.50.1820:FF:000071">
    <property type="entry name" value="Embryogenesis-associated protein EMB8"/>
    <property type="match status" value="2"/>
</dbReference>
<evidence type="ECO:0000256" key="1">
    <source>
        <dbReference type="ARBA" id="ARBA00010884"/>
    </source>
</evidence>
<name>A0ABD3U8E7_9LAMI</name>
<dbReference type="InterPro" id="IPR029058">
    <property type="entry name" value="AB_hydrolase_fold"/>
</dbReference>
<dbReference type="InterPro" id="IPR000073">
    <property type="entry name" value="AB_hydrolase_1"/>
</dbReference>
<comment type="caution">
    <text evidence="4">The sequence shown here is derived from an EMBL/GenBank/DDBJ whole genome shotgun (WGS) entry which is preliminary data.</text>
</comment>
<keyword evidence="2" id="KW-0812">Transmembrane</keyword>
<feature type="transmembrane region" description="Helical" evidence="2">
    <location>
        <begin position="618"/>
        <end position="637"/>
    </location>
</feature>
<accession>A0ABD3U8E7</accession>